<accession>A0ABV6QJK2</accession>
<name>A0ABV6QJK2_9ACTN</name>
<dbReference type="EMBL" id="JBHLTC010000014">
    <property type="protein sequence ID" value="MFC0624825.1"/>
    <property type="molecule type" value="Genomic_DNA"/>
</dbReference>
<dbReference type="InterPro" id="IPR052829">
    <property type="entry name" value="N-acetyltransferase_domain"/>
</dbReference>
<evidence type="ECO:0000313" key="2">
    <source>
        <dbReference type="EMBL" id="MFC0624825.1"/>
    </source>
</evidence>
<dbReference type="GO" id="GO:0016746">
    <property type="term" value="F:acyltransferase activity"/>
    <property type="evidence" value="ECO:0007669"/>
    <property type="project" value="UniProtKB-KW"/>
</dbReference>
<evidence type="ECO:0000259" key="1">
    <source>
        <dbReference type="PROSITE" id="PS51186"/>
    </source>
</evidence>
<organism evidence="2 3">
    <name type="scientific">Kribbella deserti</name>
    <dbReference type="NCBI Taxonomy" id="1926257"/>
    <lineage>
        <taxon>Bacteria</taxon>
        <taxon>Bacillati</taxon>
        <taxon>Actinomycetota</taxon>
        <taxon>Actinomycetes</taxon>
        <taxon>Propionibacteriales</taxon>
        <taxon>Kribbellaceae</taxon>
        <taxon>Kribbella</taxon>
    </lineage>
</organism>
<dbReference type="Gene3D" id="3.40.630.30">
    <property type="match status" value="1"/>
</dbReference>
<protein>
    <submittedName>
        <fullName evidence="2">GNAT family N-acetyltransferase</fullName>
        <ecNumber evidence="2">2.3.-.-</ecNumber>
    </submittedName>
</protein>
<feature type="domain" description="N-acetyltransferase" evidence="1">
    <location>
        <begin position="10"/>
        <end position="159"/>
    </location>
</feature>
<dbReference type="SUPFAM" id="SSF55729">
    <property type="entry name" value="Acyl-CoA N-acyltransferases (Nat)"/>
    <property type="match status" value="1"/>
</dbReference>
<dbReference type="Proteomes" id="UP001589890">
    <property type="component" value="Unassembled WGS sequence"/>
</dbReference>
<dbReference type="PROSITE" id="PS51186">
    <property type="entry name" value="GNAT"/>
    <property type="match status" value="1"/>
</dbReference>
<dbReference type="CDD" id="cd04301">
    <property type="entry name" value="NAT_SF"/>
    <property type="match status" value="1"/>
</dbReference>
<keyword evidence="2" id="KW-0808">Transferase</keyword>
<dbReference type="Pfam" id="PF00583">
    <property type="entry name" value="Acetyltransf_1"/>
    <property type="match status" value="1"/>
</dbReference>
<keyword evidence="2" id="KW-0012">Acyltransferase</keyword>
<dbReference type="InterPro" id="IPR000182">
    <property type="entry name" value="GNAT_dom"/>
</dbReference>
<proteinExistence type="predicted"/>
<keyword evidence="3" id="KW-1185">Reference proteome</keyword>
<evidence type="ECO:0000313" key="3">
    <source>
        <dbReference type="Proteomes" id="UP001589890"/>
    </source>
</evidence>
<gene>
    <name evidence="2" type="ORF">ACFFGN_12180</name>
</gene>
<dbReference type="InterPro" id="IPR016181">
    <property type="entry name" value="Acyl_CoA_acyltransferase"/>
</dbReference>
<comment type="caution">
    <text evidence="2">The sequence shown here is derived from an EMBL/GenBank/DDBJ whole genome shotgun (WGS) entry which is preliminary data.</text>
</comment>
<dbReference type="EC" id="2.3.-.-" evidence="2"/>
<dbReference type="RefSeq" id="WP_380046596.1">
    <property type="nucleotide sequence ID" value="NZ_JBHLTC010000014.1"/>
</dbReference>
<dbReference type="PANTHER" id="PTHR43259">
    <property type="entry name" value="SPT10P"/>
    <property type="match status" value="1"/>
</dbReference>
<sequence length="159" mass="17522">MSTATPPPAVTLRPMTEAEFGPWRELSMTGYAASLADANHLDPATATEMASNQYDRLLPEGLATAEHLLWIALHGEDPVGSLWIHVKASKSAFIYMLLVDADQRGKGYGRGIMLAGEQECRALGLDRVELNVFARNRTAINLYDSLGYEVTTQQMRKLL</sequence>
<reference evidence="2 3" key="1">
    <citation type="submission" date="2024-09" db="EMBL/GenBank/DDBJ databases">
        <authorList>
            <person name="Sun Q."/>
            <person name="Mori K."/>
        </authorList>
    </citation>
    <scope>NUCLEOTIDE SEQUENCE [LARGE SCALE GENOMIC DNA]</scope>
    <source>
        <strain evidence="2 3">CGMCC 1.15906</strain>
    </source>
</reference>
<dbReference type="PANTHER" id="PTHR43259:SF1">
    <property type="entry name" value="N-ACETYLTRANSFERASE DOMAIN-CONTAINING PROTEIN"/>
    <property type="match status" value="1"/>
</dbReference>